<feature type="compositionally biased region" description="Acidic residues" evidence="6">
    <location>
        <begin position="238"/>
        <end position="254"/>
    </location>
</feature>
<proteinExistence type="predicted"/>
<evidence type="ECO:0000256" key="2">
    <source>
        <dbReference type="ARBA" id="ARBA00022512"/>
    </source>
</evidence>
<dbReference type="EMBL" id="JAGSYN010000297">
    <property type="protein sequence ID" value="KAG7660468.1"/>
    <property type="molecule type" value="Genomic_DNA"/>
</dbReference>
<feature type="domain" description="Hyphally-regulated cell wall protein N-terminal" evidence="7">
    <location>
        <begin position="54"/>
        <end position="195"/>
    </location>
</feature>
<evidence type="ECO:0000259" key="7">
    <source>
        <dbReference type="Pfam" id="PF11765"/>
    </source>
</evidence>
<feature type="compositionally biased region" description="Low complexity" evidence="6">
    <location>
        <begin position="255"/>
        <end position="290"/>
    </location>
</feature>
<feature type="compositionally biased region" description="Polar residues" evidence="6">
    <location>
        <begin position="218"/>
        <end position="237"/>
    </location>
</feature>
<keyword evidence="3" id="KW-0964">Secreted</keyword>
<evidence type="ECO:0000256" key="3">
    <source>
        <dbReference type="ARBA" id="ARBA00022525"/>
    </source>
</evidence>
<evidence type="ECO:0000256" key="5">
    <source>
        <dbReference type="ARBA" id="ARBA00023180"/>
    </source>
</evidence>
<sequence>MLTQNLFEINIDYLANLGYFTVDNTDRGGEAWFRVDNFNNDGLAYFAYVNSYWPVLSNSGEICSRASWTSAESYRYDGGCVALDHSTFEAQSVDGEAVFCFSGEWSEIFIGAMYDTVQVAGLGIPNTYIRIRAEGEYEFSYDGSILSIIYETGTEYKFDIGPGYDANNFTIRKGDPLLTISYNIPLESGSGNECPCVCNRILQQSAPREEDFYISTDSMEEATSGSEDIVETQTTETESGEDLPSESTEEEQTTEFETSQFEESSEQSVQTSTVLESSSDSGNNGAAADAETSAIPEFTSTYVTTVVAPSAASGSGIINEIPIKGFLVSAIEIETHYQVGGTFVYPSVENKGLLSPVDIESFDVQAIWNSNDFYVETSTIAGDSYNLPLRITNWGNFLTILSVEKPVEIHTEYVVNFGYFALQNINNYELLLGLQEFFNYNIAYFTNVNVSGFGIAGSGTSCARGSSFDMVYFQGTGCMVLDNSTYKTALVFDDHYFCFAGDRSELSITSSEGVVIKVAGFGMPHIIKVPNYGSYQYSYELGVFRLVFDSGVTTQFDIGSGYDIRNFTFSSTQDGLSIGYNSIVDSRVGNECPCECDYEVLPQSAPRIGESYSTLKPILEHPT</sequence>
<keyword evidence="9" id="KW-1185">Reference proteome</keyword>
<evidence type="ECO:0000256" key="6">
    <source>
        <dbReference type="SAM" id="MobiDB-lite"/>
    </source>
</evidence>
<gene>
    <name evidence="8" type="ORF">J8A68_006021</name>
</gene>
<dbReference type="InterPro" id="IPR021031">
    <property type="entry name" value="Hyphal-reg_cell_wall_N"/>
</dbReference>
<name>A0A8J5UDM4_9ASCO</name>
<comment type="caution">
    <text evidence="8">The sequence shown here is derived from an EMBL/GenBank/DDBJ whole genome shotgun (WGS) entry which is preliminary data.</text>
</comment>
<feature type="region of interest" description="Disordered" evidence="6">
    <location>
        <begin position="218"/>
        <end position="290"/>
    </location>
</feature>
<protein>
    <recommendedName>
        <fullName evidence="7">Hyphally-regulated cell wall protein N-terminal domain-containing protein</fullName>
    </recommendedName>
</protein>
<evidence type="ECO:0000256" key="4">
    <source>
        <dbReference type="ARBA" id="ARBA00022729"/>
    </source>
</evidence>
<evidence type="ECO:0000256" key="1">
    <source>
        <dbReference type="ARBA" id="ARBA00004191"/>
    </source>
</evidence>
<organism evidence="8 9">
    <name type="scientific">[Candida] subhashii</name>
    <dbReference type="NCBI Taxonomy" id="561895"/>
    <lineage>
        <taxon>Eukaryota</taxon>
        <taxon>Fungi</taxon>
        <taxon>Dikarya</taxon>
        <taxon>Ascomycota</taxon>
        <taxon>Saccharomycotina</taxon>
        <taxon>Pichiomycetes</taxon>
        <taxon>Debaryomycetaceae</taxon>
        <taxon>Spathaspora</taxon>
    </lineage>
</organism>
<evidence type="ECO:0000313" key="9">
    <source>
        <dbReference type="Proteomes" id="UP000694255"/>
    </source>
</evidence>
<accession>A0A8J5UDM4</accession>
<dbReference type="RefSeq" id="XP_049260702.1">
    <property type="nucleotide sequence ID" value="XM_049410151.1"/>
</dbReference>
<feature type="domain" description="Hyphally-regulated cell wall protein N-terminal" evidence="7">
    <location>
        <begin position="423"/>
        <end position="592"/>
    </location>
</feature>
<keyword evidence="5" id="KW-0325">Glycoprotein</keyword>
<feature type="non-terminal residue" evidence="8">
    <location>
        <position position="623"/>
    </location>
</feature>
<comment type="subcellular location">
    <subcellularLocation>
        <location evidence="1">Secreted</location>
        <location evidence="1">Cell wall</location>
    </subcellularLocation>
</comment>
<dbReference type="Pfam" id="PF11765">
    <property type="entry name" value="Hyphal_reg_CWP"/>
    <property type="match status" value="2"/>
</dbReference>
<keyword evidence="4" id="KW-0732">Signal</keyword>
<dbReference type="GeneID" id="73472820"/>
<evidence type="ECO:0000313" key="8">
    <source>
        <dbReference type="EMBL" id="KAG7660468.1"/>
    </source>
</evidence>
<dbReference type="Proteomes" id="UP000694255">
    <property type="component" value="Unassembled WGS sequence"/>
</dbReference>
<dbReference type="GO" id="GO:0009277">
    <property type="term" value="C:fungal-type cell wall"/>
    <property type="evidence" value="ECO:0007669"/>
    <property type="project" value="UniProtKB-ARBA"/>
</dbReference>
<keyword evidence="2" id="KW-0134">Cell wall</keyword>
<reference evidence="8 9" key="1">
    <citation type="journal article" date="2021" name="DNA Res.">
        <title>Genome analysis of Candida subhashii reveals its hybrid nature and dual mitochondrial genome conformations.</title>
        <authorList>
            <person name="Mixao V."/>
            <person name="Hegedusova E."/>
            <person name="Saus E."/>
            <person name="Pryszcz L.P."/>
            <person name="Cillingova A."/>
            <person name="Nosek J."/>
            <person name="Gabaldon T."/>
        </authorList>
    </citation>
    <scope>NUCLEOTIDE SEQUENCE [LARGE SCALE GENOMIC DNA]</scope>
    <source>
        <strain evidence="8 9">CBS 10753</strain>
    </source>
</reference>
<dbReference type="AlphaFoldDB" id="A0A8J5UDM4"/>